<dbReference type="AlphaFoldDB" id="A0A409XK51"/>
<dbReference type="CDD" id="cd10170">
    <property type="entry name" value="ASKHA_NBD_HSP70"/>
    <property type="match status" value="1"/>
</dbReference>
<evidence type="ECO:0000313" key="1">
    <source>
        <dbReference type="EMBL" id="PPQ91153.1"/>
    </source>
</evidence>
<dbReference type="Gene3D" id="3.30.420.40">
    <property type="match status" value="1"/>
</dbReference>
<dbReference type="STRING" id="93625.A0A409XK51"/>
<comment type="caution">
    <text evidence="1">The sequence shown here is derived from an EMBL/GenBank/DDBJ whole genome shotgun (WGS) entry which is preliminary data.</text>
</comment>
<reference evidence="1 2" key="1">
    <citation type="journal article" date="2018" name="Evol. Lett.">
        <title>Horizontal gene cluster transfer increased hallucinogenic mushroom diversity.</title>
        <authorList>
            <person name="Reynolds H.T."/>
            <person name="Vijayakumar V."/>
            <person name="Gluck-Thaler E."/>
            <person name="Korotkin H.B."/>
            <person name="Matheny P.B."/>
            <person name="Slot J.C."/>
        </authorList>
    </citation>
    <scope>NUCLEOTIDE SEQUENCE [LARGE SCALE GENOMIC DNA]</scope>
    <source>
        <strain evidence="1 2">2631</strain>
    </source>
</reference>
<dbReference type="OrthoDB" id="2963168at2759"/>
<dbReference type="PANTHER" id="PTHR14187:SF5">
    <property type="entry name" value="HEAT SHOCK 70 KDA PROTEIN 12A"/>
    <property type="match status" value="1"/>
</dbReference>
<name>A0A409XK51_PSICY</name>
<dbReference type="InterPro" id="IPR043129">
    <property type="entry name" value="ATPase_NBD"/>
</dbReference>
<dbReference type="Proteomes" id="UP000283269">
    <property type="component" value="Unassembled WGS sequence"/>
</dbReference>
<proteinExistence type="predicted"/>
<organism evidence="1 2">
    <name type="scientific">Psilocybe cyanescens</name>
    <dbReference type="NCBI Taxonomy" id="93625"/>
    <lineage>
        <taxon>Eukaryota</taxon>
        <taxon>Fungi</taxon>
        <taxon>Dikarya</taxon>
        <taxon>Basidiomycota</taxon>
        <taxon>Agaricomycotina</taxon>
        <taxon>Agaricomycetes</taxon>
        <taxon>Agaricomycetidae</taxon>
        <taxon>Agaricales</taxon>
        <taxon>Agaricineae</taxon>
        <taxon>Strophariaceae</taxon>
        <taxon>Psilocybe</taxon>
    </lineage>
</organism>
<protein>
    <submittedName>
        <fullName evidence="1">Uncharacterized protein</fullName>
    </submittedName>
</protein>
<gene>
    <name evidence="1" type="ORF">CVT25_003058</name>
</gene>
<keyword evidence="2" id="KW-1185">Reference proteome</keyword>
<dbReference type="InParanoid" id="A0A409XK51"/>
<dbReference type="PANTHER" id="PTHR14187">
    <property type="entry name" value="ALPHA KINASE/ELONGATION FACTOR 2 KINASE"/>
    <property type="match status" value="1"/>
</dbReference>
<dbReference type="EMBL" id="NHYD01001451">
    <property type="protein sequence ID" value="PPQ91153.1"/>
    <property type="molecule type" value="Genomic_DNA"/>
</dbReference>
<accession>A0A409XK51</accession>
<sequence length="594" mass="66335">MALPPRMAYEGLSRKLVLAIDVGTTFSGVSYSILDPGQIPEIRGVNRYPGQENVGGDLKIPTILWYDQQGVVKAAGAEAIREGIEIQAEEEQWIKSEWFKVYFHPRETLIPAEDLQKIPPLPLGKPLPEVFADFLRYIVECTKTYIRETHASGKSLWDSFADDIDYVLTHPNGYEGPQQRFMREAAVLAGLVPDMDAAETRVQLVTEGEASLHYCIQSGLTADALKDGNGVMIVDAGGGTIDISSYSQNGDSFEEIAVSQCIYNGSVFVTNRARTFFEELLADSRFSEDVGLITERFDKKTKPGFRNDEDDCWIQFTAVREKDLKLGIRSGQLKVSGLDVASFFEPSVSDIVVSINEQVFSSQTQITAVFLVGGFAASDWLFSQVKERLDIMGIEATRPDSHLNKAVAHGAVSYYVDHRVTTRVAKYTFGVPCGIPYNDENEEHIKRSSLKYQSASGAWYIPGAFDVILPRGTQVAETREFRRAFGKSRKEINALQTMSTSIMCYRGEIDSPEWIDVEPGMFTCMCSIKADLMDLTKTLKPRTITGKNGQEELYYTINFEIALLFGLTEFKANVIWQENVSSESLRFKALYTSS</sequence>
<dbReference type="SUPFAM" id="SSF53067">
    <property type="entry name" value="Actin-like ATPase domain"/>
    <property type="match status" value="2"/>
</dbReference>
<evidence type="ECO:0000313" key="2">
    <source>
        <dbReference type="Proteomes" id="UP000283269"/>
    </source>
</evidence>